<name>A0ABV2PHX5_9BACI</name>
<dbReference type="EMBL" id="JBEPSB010000005">
    <property type="protein sequence ID" value="MET4560361.1"/>
    <property type="molecule type" value="Genomic_DNA"/>
</dbReference>
<dbReference type="Proteomes" id="UP001549363">
    <property type="component" value="Unassembled WGS sequence"/>
</dbReference>
<evidence type="ECO:0000313" key="1">
    <source>
        <dbReference type="EMBL" id="MET4560361.1"/>
    </source>
</evidence>
<reference evidence="1 2" key="1">
    <citation type="submission" date="2024-06" db="EMBL/GenBank/DDBJ databases">
        <title>Sorghum-associated microbial communities from plants grown in Nebraska, USA.</title>
        <authorList>
            <person name="Schachtman D."/>
        </authorList>
    </citation>
    <scope>NUCLEOTIDE SEQUENCE [LARGE SCALE GENOMIC DNA]</scope>
    <source>
        <strain evidence="1 2">736</strain>
    </source>
</reference>
<accession>A0ABV2PHX5</accession>
<dbReference type="RefSeq" id="WP_354471424.1">
    <property type="nucleotide sequence ID" value="NZ_JBEPSB010000005.1"/>
</dbReference>
<evidence type="ECO:0000313" key="2">
    <source>
        <dbReference type="Proteomes" id="UP001549363"/>
    </source>
</evidence>
<organism evidence="1 2">
    <name type="scientific">Lysinibacillus parviboronicapiens</name>
    <dbReference type="NCBI Taxonomy" id="436516"/>
    <lineage>
        <taxon>Bacteria</taxon>
        <taxon>Bacillati</taxon>
        <taxon>Bacillota</taxon>
        <taxon>Bacilli</taxon>
        <taxon>Bacillales</taxon>
        <taxon>Bacillaceae</taxon>
        <taxon>Lysinibacillus</taxon>
    </lineage>
</organism>
<gene>
    <name evidence="1" type="ORF">ABIA69_001505</name>
</gene>
<keyword evidence="2" id="KW-1185">Reference proteome</keyword>
<protein>
    <submittedName>
        <fullName evidence="1">Uncharacterized protein</fullName>
    </submittedName>
</protein>
<comment type="caution">
    <text evidence="1">The sequence shown here is derived from an EMBL/GenBank/DDBJ whole genome shotgun (WGS) entry which is preliminary data.</text>
</comment>
<proteinExistence type="predicted"/>
<sequence>MNQLEQTTNELLEKGYTIEEIKAAFKEVINKAKQLKTNDKTDN</sequence>